<protein>
    <submittedName>
        <fullName evidence="3">Uncharacterized protein</fullName>
    </submittedName>
</protein>
<feature type="chain" id="PRO_5025404330" evidence="2">
    <location>
        <begin position="19"/>
        <end position="188"/>
    </location>
</feature>
<name>A0A6A7BJ09_9PLEO</name>
<accession>A0A6A7BJ09</accession>
<evidence type="ECO:0000313" key="4">
    <source>
        <dbReference type="Proteomes" id="UP000799423"/>
    </source>
</evidence>
<feature type="signal peptide" evidence="2">
    <location>
        <begin position="1"/>
        <end position="18"/>
    </location>
</feature>
<evidence type="ECO:0000313" key="3">
    <source>
        <dbReference type="EMBL" id="KAF2855496.1"/>
    </source>
</evidence>
<dbReference type="EMBL" id="MU006290">
    <property type="protein sequence ID" value="KAF2855496.1"/>
    <property type="molecule type" value="Genomic_DNA"/>
</dbReference>
<dbReference type="Proteomes" id="UP000799423">
    <property type="component" value="Unassembled WGS sequence"/>
</dbReference>
<feature type="compositionally biased region" description="Low complexity" evidence="1">
    <location>
        <begin position="44"/>
        <end position="57"/>
    </location>
</feature>
<feature type="compositionally biased region" description="Low complexity" evidence="1">
    <location>
        <begin position="70"/>
        <end position="81"/>
    </location>
</feature>
<feature type="region of interest" description="Disordered" evidence="1">
    <location>
        <begin position="152"/>
        <end position="175"/>
    </location>
</feature>
<proteinExistence type="predicted"/>
<dbReference type="OrthoDB" id="3927958at2759"/>
<reference evidence="3" key="1">
    <citation type="submission" date="2020-01" db="EMBL/GenBank/DDBJ databases">
        <authorList>
            <consortium name="DOE Joint Genome Institute"/>
            <person name="Haridas S."/>
            <person name="Albert R."/>
            <person name="Binder M."/>
            <person name="Bloem J."/>
            <person name="Labutti K."/>
            <person name="Salamov A."/>
            <person name="Andreopoulos B."/>
            <person name="Baker S.E."/>
            <person name="Barry K."/>
            <person name="Bills G."/>
            <person name="Bluhm B.H."/>
            <person name="Cannon C."/>
            <person name="Castanera R."/>
            <person name="Culley D.E."/>
            <person name="Daum C."/>
            <person name="Ezra D."/>
            <person name="Gonzalez J.B."/>
            <person name="Henrissat B."/>
            <person name="Kuo A."/>
            <person name="Liang C."/>
            <person name="Lipzen A."/>
            <person name="Lutzoni F."/>
            <person name="Magnuson J."/>
            <person name="Mondo S."/>
            <person name="Nolan M."/>
            <person name="Ohm R."/>
            <person name="Pangilinan J."/>
            <person name="Park H.-J."/>
            <person name="Ramirez L."/>
            <person name="Alfaro M."/>
            <person name="Sun H."/>
            <person name="Tritt A."/>
            <person name="Yoshinaga Y."/>
            <person name="Zwiers L.-H."/>
            <person name="Turgeon B.G."/>
            <person name="Goodwin S.B."/>
            <person name="Spatafora J.W."/>
            <person name="Crous P.W."/>
            <person name="Grigoriev I.V."/>
        </authorList>
    </citation>
    <scope>NUCLEOTIDE SEQUENCE</scope>
    <source>
        <strain evidence="3">IPT5</strain>
    </source>
</reference>
<evidence type="ECO:0000256" key="2">
    <source>
        <dbReference type="SAM" id="SignalP"/>
    </source>
</evidence>
<feature type="region of interest" description="Disordered" evidence="1">
    <location>
        <begin position="36"/>
        <end position="103"/>
    </location>
</feature>
<feature type="compositionally biased region" description="Basic and acidic residues" evidence="1">
    <location>
        <begin position="58"/>
        <end position="69"/>
    </location>
</feature>
<keyword evidence="4" id="KW-1185">Reference proteome</keyword>
<organism evidence="3 4">
    <name type="scientific">Plenodomus tracheiphilus IPT5</name>
    <dbReference type="NCBI Taxonomy" id="1408161"/>
    <lineage>
        <taxon>Eukaryota</taxon>
        <taxon>Fungi</taxon>
        <taxon>Dikarya</taxon>
        <taxon>Ascomycota</taxon>
        <taxon>Pezizomycotina</taxon>
        <taxon>Dothideomycetes</taxon>
        <taxon>Pleosporomycetidae</taxon>
        <taxon>Pleosporales</taxon>
        <taxon>Pleosporineae</taxon>
        <taxon>Leptosphaeriaceae</taxon>
        <taxon>Plenodomus</taxon>
    </lineage>
</organism>
<keyword evidence="2" id="KW-0732">Signal</keyword>
<gene>
    <name evidence="3" type="ORF">T440DRAFT_156195</name>
</gene>
<sequence length="188" mass="21131">MCYYRLFIFLGCGHSTFSATPVRYCANARSHTVTGTIRRKKSSDSTSLLSTATATTDKTPKKAQPEDQTIRTTLRATTTSQKVRKSSSRSSSPATDNLQPCAEGRAHPFNRVRLERLCAFCEHDRDERLQTLETSADEIKFDPARWRWKYQGTNGPRAGDSDASSLKGQGKRETGLWGMETAVENWWT</sequence>
<dbReference type="AlphaFoldDB" id="A0A6A7BJ09"/>
<evidence type="ECO:0000256" key="1">
    <source>
        <dbReference type="SAM" id="MobiDB-lite"/>
    </source>
</evidence>